<dbReference type="InterPro" id="IPR019734">
    <property type="entry name" value="TPR_rpt"/>
</dbReference>
<dbReference type="PANTHER" id="PTHR19959">
    <property type="entry name" value="KINESIN LIGHT CHAIN"/>
    <property type="match status" value="1"/>
</dbReference>
<dbReference type="PANTHER" id="PTHR19959:SF119">
    <property type="entry name" value="FUNGAL LIPASE-LIKE DOMAIN-CONTAINING PROTEIN"/>
    <property type="match status" value="1"/>
</dbReference>
<dbReference type="RefSeq" id="WP_252664592.1">
    <property type="nucleotide sequence ID" value="NZ_CP098611.1"/>
</dbReference>
<dbReference type="SMART" id="SM00028">
    <property type="entry name" value="TPR"/>
    <property type="match status" value="4"/>
</dbReference>
<accession>A0ABY5ATR9</accession>
<dbReference type="Gene3D" id="1.25.40.10">
    <property type="entry name" value="Tetratricopeptide repeat domain"/>
    <property type="match status" value="2"/>
</dbReference>
<feature type="compositionally biased region" description="Pro residues" evidence="1">
    <location>
        <begin position="189"/>
        <end position="201"/>
    </location>
</feature>
<dbReference type="Pfam" id="PF13374">
    <property type="entry name" value="TPR_10"/>
    <property type="match status" value="1"/>
</dbReference>
<protein>
    <submittedName>
        <fullName evidence="2">Tetratricopeptide repeat protein</fullName>
    </submittedName>
</protein>
<feature type="region of interest" description="Disordered" evidence="1">
    <location>
        <begin position="189"/>
        <end position="238"/>
    </location>
</feature>
<proteinExistence type="predicted"/>
<reference evidence="2" key="1">
    <citation type="submission" date="2022-06" db="EMBL/GenBank/DDBJ databases">
        <title>Genome sequence of Phormidium yuhuli AB48 isolated from an industrial photobioreactor environment.</title>
        <authorList>
            <person name="Qiu Y."/>
            <person name="Noonan A.J.C."/>
            <person name="Dofher K."/>
            <person name="Koch M."/>
            <person name="Kieft B."/>
            <person name="Lin X."/>
            <person name="Ziels R.M."/>
            <person name="Hallam S.J."/>
        </authorList>
    </citation>
    <scope>NUCLEOTIDE SEQUENCE</scope>
    <source>
        <strain evidence="2">AB48</strain>
    </source>
</reference>
<organism evidence="2 3">
    <name type="scientific">Phormidium yuhuli AB48</name>
    <dbReference type="NCBI Taxonomy" id="2940671"/>
    <lineage>
        <taxon>Bacteria</taxon>
        <taxon>Bacillati</taxon>
        <taxon>Cyanobacteriota</taxon>
        <taxon>Cyanophyceae</taxon>
        <taxon>Oscillatoriophycideae</taxon>
        <taxon>Oscillatoriales</taxon>
        <taxon>Oscillatoriaceae</taxon>
        <taxon>Phormidium</taxon>
        <taxon>Phormidium yuhuli</taxon>
    </lineage>
</organism>
<dbReference type="SUPFAM" id="SSF48452">
    <property type="entry name" value="TPR-like"/>
    <property type="match status" value="1"/>
</dbReference>
<evidence type="ECO:0000256" key="1">
    <source>
        <dbReference type="SAM" id="MobiDB-lite"/>
    </source>
</evidence>
<gene>
    <name evidence="2" type="ORF">NEA10_06875</name>
</gene>
<name>A0ABY5ATR9_9CYAN</name>
<dbReference type="Proteomes" id="UP001056708">
    <property type="component" value="Chromosome"/>
</dbReference>
<dbReference type="InterPro" id="IPR011990">
    <property type="entry name" value="TPR-like_helical_dom_sf"/>
</dbReference>
<keyword evidence="3" id="KW-1185">Reference proteome</keyword>
<feature type="compositionally biased region" description="Polar residues" evidence="1">
    <location>
        <begin position="227"/>
        <end position="238"/>
    </location>
</feature>
<evidence type="ECO:0000313" key="3">
    <source>
        <dbReference type="Proteomes" id="UP001056708"/>
    </source>
</evidence>
<sequence length="670" mass="74780">MSVPLALSVSSAMASGVTSPEPSHWNQQVYQRLKLAIALGLRRQIFLAVCDDQSQGSELAIALQTDADLNPSTHLVNLQLSPSKLEVSEQIRQGLAQHRTLSQGICVQLLGIAELTRQSANLQWSFLRQLRDIPRQLLRIEHESPSDTLGSLVFWISRPWLHQIQQSAPEFWRSCTGVFEFCSEPLPSHYPPQPRSQPPSQAPAKKPPLISTSVSEAASQAPLPPQDTLTISPSSTPDWQSVPKSLVQLVTITQDELPGSRPLERLQQIEQSYRLGGHSDRLGIQYQDLGNLYRDRLQQDCDLIKCARTGIAAYEQALQIWRITPPNEPGRLLATFNDLGTLHWLLGRHEHPNRRLPALEASVNAYQEAIASLTPITKPDVEATLYHNLGSVWSDIGRSRQQADDWQQAIHAFEAALTHSQSQANHPSGQAQIASIQNNLGTAYWSLGQFTNPKPYLQRAIRAYEAALTYYTRDRDDMTYAMLQSNLGTAYWTLSDSGKSVDMLQRAITAYQEALLYRTPERFPAGCAATQNNLGTAYWHLAQQSPPDQALEVLQQAITSYQTAINVAQSQTSLSFDLHATHNNLGLTHYYLGMHPHCDPQQRLKEIEAALDEHLIAFNGWRSQPQRQKAAEDAIVRTLRACYDLGGMTAQSKAFNRVPATLLPEIMGRL</sequence>
<evidence type="ECO:0000313" key="2">
    <source>
        <dbReference type="EMBL" id="USR92435.1"/>
    </source>
</evidence>
<dbReference type="EMBL" id="CP098611">
    <property type="protein sequence ID" value="USR92435.1"/>
    <property type="molecule type" value="Genomic_DNA"/>
</dbReference>